<dbReference type="SUPFAM" id="SSF161098">
    <property type="entry name" value="MetI-like"/>
    <property type="match status" value="1"/>
</dbReference>
<evidence type="ECO:0000256" key="3">
    <source>
        <dbReference type="ARBA" id="ARBA00022475"/>
    </source>
</evidence>
<keyword evidence="2 7" id="KW-0813">Transport</keyword>
<keyword evidence="3" id="KW-1003">Cell membrane</keyword>
<proteinExistence type="inferred from homology"/>
<dbReference type="AlphaFoldDB" id="A0A1S8L666"/>
<dbReference type="PROSITE" id="PS50928">
    <property type="entry name" value="ABC_TM1"/>
    <property type="match status" value="1"/>
</dbReference>
<accession>A0A1S8L666</accession>
<protein>
    <submittedName>
        <fullName evidence="8">Oligopeptide transport system permease protein OppB</fullName>
    </submittedName>
</protein>
<evidence type="ECO:0000256" key="4">
    <source>
        <dbReference type="ARBA" id="ARBA00022692"/>
    </source>
</evidence>
<keyword evidence="5 7" id="KW-1133">Transmembrane helix</keyword>
<keyword evidence="9" id="KW-1185">Reference proteome</keyword>
<evidence type="ECO:0000256" key="1">
    <source>
        <dbReference type="ARBA" id="ARBA00004651"/>
    </source>
</evidence>
<evidence type="ECO:0000313" key="8">
    <source>
        <dbReference type="EMBL" id="URZ09373.1"/>
    </source>
</evidence>
<organism evidence="8 9">
    <name type="scientific">Clostridium felsineum</name>
    <dbReference type="NCBI Taxonomy" id="36839"/>
    <lineage>
        <taxon>Bacteria</taxon>
        <taxon>Bacillati</taxon>
        <taxon>Bacillota</taxon>
        <taxon>Clostridia</taxon>
        <taxon>Eubacteriales</taxon>
        <taxon>Clostridiaceae</taxon>
        <taxon>Clostridium</taxon>
    </lineage>
</organism>
<dbReference type="Pfam" id="PF19300">
    <property type="entry name" value="BPD_transp_1_N"/>
    <property type="match status" value="1"/>
</dbReference>
<feature type="transmembrane region" description="Helical" evidence="7">
    <location>
        <begin position="130"/>
        <end position="155"/>
    </location>
</feature>
<dbReference type="InterPro" id="IPR035906">
    <property type="entry name" value="MetI-like_sf"/>
</dbReference>
<dbReference type="Gene3D" id="1.10.3720.10">
    <property type="entry name" value="MetI-like"/>
    <property type="match status" value="1"/>
</dbReference>
<dbReference type="InterPro" id="IPR000515">
    <property type="entry name" value="MetI-like"/>
</dbReference>
<gene>
    <name evidence="8" type="primary">oppB_1</name>
    <name evidence="8" type="ORF">CROST_000440</name>
</gene>
<dbReference type="GO" id="GO:0005886">
    <property type="term" value="C:plasma membrane"/>
    <property type="evidence" value="ECO:0007669"/>
    <property type="project" value="UniProtKB-SubCell"/>
</dbReference>
<dbReference type="STRING" id="84029.CROST_22460"/>
<reference evidence="8 9" key="1">
    <citation type="submission" date="2022-04" db="EMBL/GenBank/DDBJ databases">
        <title>Genome sequence of C. roseum typestrain.</title>
        <authorList>
            <person name="Poehlein A."/>
            <person name="Schoch T."/>
            <person name="Duerre P."/>
            <person name="Daniel R."/>
        </authorList>
    </citation>
    <scope>NUCLEOTIDE SEQUENCE [LARGE SCALE GENOMIC DNA]</scope>
    <source>
        <strain evidence="8 9">DSM 7320</strain>
    </source>
</reference>
<feature type="transmembrane region" description="Helical" evidence="7">
    <location>
        <begin position="9"/>
        <end position="30"/>
    </location>
</feature>
<evidence type="ECO:0000256" key="2">
    <source>
        <dbReference type="ARBA" id="ARBA00022448"/>
    </source>
</evidence>
<feature type="transmembrane region" description="Helical" evidence="7">
    <location>
        <begin position="167"/>
        <end position="189"/>
    </location>
</feature>
<feature type="transmembrane region" description="Helical" evidence="7">
    <location>
        <begin position="273"/>
        <end position="299"/>
    </location>
</feature>
<comment type="similarity">
    <text evidence="7">Belongs to the binding-protein-dependent transport system permease family.</text>
</comment>
<dbReference type="CDD" id="cd06261">
    <property type="entry name" value="TM_PBP2"/>
    <property type="match status" value="1"/>
</dbReference>
<dbReference type="KEGG" id="crw:CROST_000440"/>
<evidence type="ECO:0000313" key="9">
    <source>
        <dbReference type="Proteomes" id="UP000190951"/>
    </source>
</evidence>
<dbReference type="Pfam" id="PF00528">
    <property type="entry name" value="BPD_transp_1"/>
    <property type="match status" value="1"/>
</dbReference>
<evidence type="ECO:0000256" key="6">
    <source>
        <dbReference type="ARBA" id="ARBA00023136"/>
    </source>
</evidence>
<dbReference type="GO" id="GO:0055085">
    <property type="term" value="P:transmembrane transport"/>
    <property type="evidence" value="ECO:0007669"/>
    <property type="project" value="InterPro"/>
</dbReference>
<name>A0A1S8L666_9CLOT</name>
<dbReference type="EMBL" id="CP096983">
    <property type="protein sequence ID" value="URZ09373.1"/>
    <property type="molecule type" value="Genomic_DNA"/>
</dbReference>
<sequence>MLKYTLKRFVYMIVTIWIVITLTFVMMHSIPGNPFSTGRSLPKQTKINLNRKYGLDKPLTTQYGIFLENLVFHGSLGESYTYPGLTVNSVIAERAPVSAALGAEALIFALVVGMIFGIIAAFRRNHWQDYLVMIIAILGIAIPSFVLAALLQYFLTVKIEVLPTSGWGSFNYTILPALSLSLGIIAVYARYMRSSCIDVLGQDYIMTAKAKGVSKVPLVWKHVIRNAILPAITILGQQIAAVLTGTFVIESVFSIPGIGRYFVTSITNRDYPIILGTTIFVAVVYIISVYLVDIIYSLVDPRIRLSSNKK</sequence>
<dbReference type="RefSeq" id="WP_077850615.1">
    <property type="nucleotide sequence ID" value="NZ_CP096983.1"/>
</dbReference>
<dbReference type="PANTHER" id="PTHR43163:SF6">
    <property type="entry name" value="DIPEPTIDE TRANSPORT SYSTEM PERMEASE PROTEIN DPPB-RELATED"/>
    <property type="match status" value="1"/>
</dbReference>
<feature type="transmembrane region" description="Helical" evidence="7">
    <location>
        <begin position="105"/>
        <end position="123"/>
    </location>
</feature>
<dbReference type="InterPro" id="IPR045621">
    <property type="entry name" value="BPD_transp_1_N"/>
</dbReference>
<keyword evidence="6 7" id="KW-0472">Membrane</keyword>
<evidence type="ECO:0000256" key="5">
    <source>
        <dbReference type="ARBA" id="ARBA00022989"/>
    </source>
</evidence>
<dbReference type="Proteomes" id="UP000190951">
    <property type="component" value="Chromosome"/>
</dbReference>
<dbReference type="PANTHER" id="PTHR43163">
    <property type="entry name" value="DIPEPTIDE TRANSPORT SYSTEM PERMEASE PROTEIN DPPB-RELATED"/>
    <property type="match status" value="1"/>
</dbReference>
<feature type="transmembrane region" description="Helical" evidence="7">
    <location>
        <begin position="227"/>
        <end position="253"/>
    </location>
</feature>
<keyword evidence="4 7" id="KW-0812">Transmembrane</keyword>
<comment type="subcellular location">
    <subcellularLocation>
        <location evidence="1 7">Cell membrane</location>
        <topology evidence="1 7">Multi-pass membrane protein</topology>
    </subcellularLocation>
</comment>
<evidence type="ECO:0000256" key="7">
    <source>
        <dbReference type="RuleBase" id="RU363032"/>
    </source>
</evidence>